<evidence type="ECO:0000256" key="4">
    <source>
        <dbReference type="ARBA" id="ARBA00022989"/>
    </source>
</evidence>
<comment type="subcellular location">
    <subcellularLocation>
        <location evidence="1">Cell membrane</location>
        <topology evidence="1">Multi-pass membrane protein</topology>
    </subcellularLocation>
</comment>
<dbReference type="InterPro" id="IPR047689">
    <property type="entry name" value="CopD"/>
</dbReference>
<accession>A0ABS0T229</accession>
<dbReference type="PANTHER" id="PTHR34820:SF4">
    <property type="entry name" value="INNER MEMBRANE PROTEIN YEBZ"/>
    <property type="match status" value="1"/>
</dbReference>
<gene>
    <name evidence="8" type="primary">copD</name>
    <name evidence="8" type="ORF">I4Q42_14710</name>
</gene>
<dbReference type="PANTHER" id="PTHR34820">
    <property type="entry name" value="INNER MEMBRANE PROTEIN YEBZ"/>
    <property type="match status" value="1"/>
</dbReference>
<feature type="transmembrane region" description="Helical" evidence="6">
    <location>
        <begin position="200"/>
        <end position="221"/>
    </location>
</feature>
<dbReference type="RefSeq" id="WP_198576832.1">
    <property type="nucleotide sequence ID" value="NZ_JADWOX010000009.1"/>
</dbReference>
<keyword evidence="9" id="KW-1185">Reference proteome</keyword>
<keyword evidence="3 6" id="KW-0812">Transmembrane</keyword>
<evidence type="ECO:0000313" key="8">
    <source>
        <dbReference type="EMBL" id="MBI1684922.1"/>
    </source>
</evidence>
<dbReference type="Pfam" id="PF05425">
    <property type="entry name" value="CopD"/>
    <property type="match status" value="1"/>
</dbReference>
<feature type="domain" description="Copper resistance protein D" evidence="7">
    <location>
        <begin position="193"/>
        <end position="299"/>
    </location>
</feature>
<dbReference type="NCBIfam" id="NF033808">
    <property type="entry name" value="copper_CopD"/>
    <property type="match status" value="1"/>
</dbReference>
<comment type="caution">
    <text evidence="8">The sequence shown here is derived from an EMBL/GenBank/DDBJ whole genome shotgun (WGS) entry which is preliminary data.</text>
</comment>
<dbReference type="EMBL" id="JADWOX010000009">
    <property type="protein sequence ID" value="MBI1684922.1"/>
    <property type="molecule type" value="Genomic_DNA"/>
</dbReference>
<keyword evidence="4 6" id="KW-1133">Transmembrane helix</keyword>
<feature type="transmembrane region" description="Helical" evidence="6">
    <location>
        <begin position="241"/>
        <end position="262"/>
    </location>
</feature>
<evidence type="ECO:0000313" key="9">
    <source>
        <dbReference type="Proteomes" id="UP000639859"/>
    </source>
</evidence>
<feature type="transmembrane region" description="Helical" evidence="6">
    <location>
        <begin position="158"/>
        <end position="179"/>
    </location>
</feature>
<protein>
    <submittedName>
        <fullName evidence="8">Copper homeostasis membrane protein CopD</fullName>
    </submittedName>
</protein>
<reference evidence="8 9" key="1">
    <citation type="submission" date="2020-11" db="EMBL/GenBank/DDBJ databases">
        <title>genome sequence of strain KACC 18849.</title>
        <authorList>
            <person name="Gao J."/>
            <person name="Zhang X."/>
        </authorList>
    </citation>
    <scope>NUCLEOTIDE SEQUENCE [LARGE SCALE GENOMIC DNA]</scope>
    <source>
        <strain evidence="8 9">KACC 18849</strain>
    </source>
</reference>
<name>A0ABS0T229_9CAUL</name>
<evidence type="ECO:0000259" key="7">
    <source>
        <dbReference type="Pfam" id="PF05425"/>
    </source>
</evidence>
<feature type="transmembrane region" description="Helical" evidence="6">
    <location>
        <begin position="43"/>
        <end position="64"/>
    </location>
</feature>
<proteinExistence type="predicted"/>
<keyword evidence="2" id="KW-1003">Cell membrane</keyword>
<feature type="transmembrane region" description="Helical" evidence="6">
    <location>
        <begin position="12"/>
        <end position="31"/>
    </location>
</feature>
<evidence type="ECO:0000256" key="5">
    <source>
        <dbReference type="ARBA" id="ARBA00023136"/>
    </source>
</evidence>
<evidence type="ECO:0000256" key="1">
    <source>
        <dbReference type="ARBA" id="ARBA00004651"/>
    </source>
</evidence>
<sequence length="309" mass="31334">MLEPAVIVLRLMQYAGAMILLGSPLFFIYALPRSGAASAAQTAWARPLLAGAGALLAIAALLSLPVHASILAGSIRDGVKPETLLAVITGMDLGKAAICRAVAAGLAALLVLVLKPGRPSWGLTAALGAVAVASFAWMGHGAATEGPIAPLHLAADIVHGWAAALWVGALVVFALLLLARPRTSESVAALHSALQGFSGIGALLVATLVLTGMVNSAVLVGLDRIEGLWTTSYGRLLSLKILLFTAMVGLAAANRYCLAPALGGALREPAAKSAALAALRRSVVVEAGLSLLVLALVAWFGTLPPPSVH</sequence>
<keyword evidence="5 6" id="KW-0472">Membrane</keyword>
<evidence type="ECO:0000256" key="3">
    <source>
        <dbReference type="ARBA" id="ARBA00022692"/>
    </source>
</evidence>
<feature type="transmembrane region" description="Helical" evidence="6">
    <location>
        <begin position="283"/>
        <end position="301"/>
    </location>
</feature>
<organism evidence="8 9">
    <name type="scientific">Caulobacter hibisci</name>
    <dbReference type="NCBI Taxonomy" id="2035993"/>
    <lineage>
        <taxon>Bacteria</taxon>
        <taxon>Pseudomonadati</taxon>
        <taxon>Pseudomonadota</taxon>
        <taxon>Alphaproteobacteria</taxon>
        <taxon>Caulobacterales</taxon>
        <taxon>Caulobacteraceae</taxon>
        <taxon>Caulobacter</taxon>
    </lineage>
</organism>
<evidence type="ECO:0000256" key="6">
    <source>
        <dbReference type="SAM" id="Phobius"/>
    </source>
</evidence>
<dbReference type="InterPro" id="IPR008457">
    <property type="entry name" value="Cu-R_CopD_dom"/>
</dbReference>
<evidence type="ECO:0000256" key="2">
    <source>
        <dbReference type="ARBA" id="ARBA00022475"/>
    </source>
</evidence>
<feature type="transmembrane region" description="Helical" evidence="6">
    <location>
        <begin position="84"/>
        <end position="114"/>
    </location>
</feature>
<dbReference type="Proteomes" id="UP000639859">
    <property type="component" value="Unassembled WGS sequence"/>
</dbReference>
<feature type="transmembrane region" description="Helical" evidence="6">
    <location>
        <begin position="121"/>
        <end position="138"/>
    </location>
</feature>
<dbReference type="InterPro" id="IPR032694">
    <property type="entry name" value="CopC/D"/>
</dbReference>